<accession>A0A0C3G558</accession>
<reference evidence="2 3" key="1">
    <citation type="submission" date="2014-04" db="EMBL/GenBank/DDBJ databases">
        <authorList>
            <consortium name="DOE Joint Genome Institute"/>
            <person name="Kuo A."/>
            <person name="Tarkka M."/>
            <person name="Buscot F."/>
            <person name="Kohler A."/>
            <person name="Nagy L.G."/>
            <person name="Floudas D."/>
            <person name="Copeland A."/>
            <person name="Barry K.W."/>
            <person name="Cichocki N."/>
            <person name="Veneault-Fourrey C."/>
            <person name="LaButti K."/>
            <person name="Lindquist E.A."/>
            <person name="Lipzen A."/>
            <person name="Lundell T."/>
            <person name="Morin E."/>
            <person name="Murat C."/>
            <person name="Sun H."/>
            <person name="Tunlid A."/>
            <person name="Henrissat B."/>
            <person name="Grigoriev I.V."/>
            <person name="Hibbett D.S."/>
            <person name="Martin F."/>
            <person name="Nordberg H.P."/>
            <person name="Cantor M.N."/>
            <person name="Hua S.X."/>
        </authorList>
    </citation>
    <scope>NUCLEOTIDE SEQUENCE [LARGE SCALE GENOMIC DNA]</scope>
    <source>
        <strain evidence="2 3">F 1598</strain>
    </source>
</reference>
<dbReference type="HOGENOM" id="CLU_000288_7_18_1"/>
<dbReference type="InParanoid" id="A0A0C3G558"/>
<organism evidence="2 3">
    <name type="scientific">Piloderma croceum (strain F 1598)</name>
    <dbReference type="NCBI Taxonomy" id="765440"/>
    <lineage>
        <taxon>Eukaryota</taxon>
        <taxon>Fungi</taxon>
        <taxon>Dikarya</taxon>
        <taxon>Basidiomycota</taxon>
        <taxon>Agaricomycotina</taxon>
        <taxon>Agaricomycetes</taxon>
        <taxon>Agaricomycetidae</taxon>
        <taxon>Atheliales</taxon>
        <taxon>Atheliaceae</taxon>
        <taxon>Piloderma</taxon>
    </lineage>
</organism>
<keyword evidence="3" id="KW-1185">Reference proteome</keyword>
<dbReference type="GO" id="GO:0007169">
    <property type="term" value="P:cell surface receptor protein tyrosine kinase signaling pathway"/>
    <property type="evidence" value="ECO:0007669"/>
    <property type="project" value="TreeGrafter"/>
</dbReference>
<sequence length="323" mass="36304">MVMPLSSFQSQQLSHEVPSESFGYQADNLLNASDPGLSLNHDFQPDGIINIESCRFAAYTSYADMYKAVMFFSSQDSPLPVVTKAFRVLPDDHEGKDRLNRMVGRLQTAWSTVGHDHEYISPTWPATVTSAGFVVPAITTPYYHNGNVLQYVRRNPNVDRLGIIFQTACALAYIHSKGVIHGNVCPENICITDDGVVRVTDIGVDTQVRLTNDKYIYSVPSNWMYKASEELEMNTRTTKTDVCSLAATIYSIYTSKPPFVCNPHSFGKGLMHIVERGHEGVFGNFKPVEMKDELWAMVRLCWTIDPSRRPSMSEVKDMLSRIN</sequence>
<dbReference type="GO" id="GO:0004714">
    <property type="term" value="F:transmembrane receptor protein tyrosine kinase activity"/>
    <property type="evidence" value="ECO:0007669"/>
    <property type="project" value="TreeGrafter"/>
</dbReference>
<evidence type="ECO:0000313" key="3">
    <source>
        <dbReference type="Proteomes" id="UP000054166"/>
    </source>
</evidence>
<dbReference type="SUPFAM" id="SSF56112">
    <property type="entry name" value="Protein kinase-like (PK-like)"/>
    <property type="match status" value="1"/>
</dbReference>
<dbReference type="AlphaFoldDB" id="A0A0C3G558"/>
<dbReference type="InterPro" id="IPR001245">
    <property type="entry name" value="Ser-Thr/Tyr_kinase_cat_dom"/>
</dbReference>
<dbReference type="GO" id="GO:0005886">
    <property type="term" value="C:plasma membrane"/>
    <property type="evidence" value="ECO:0007669"/>
    <property type="project" value="TreeGrafter"/>
</dbReference>
<evidence type="ECO:0000259" key="1">
    <source>
        <dbReference type="PROSITE" id="PS50011"/>
    </source>
</evidence>
<dbReference type="STRING" id="765440.A0A0C3G558"/>
<proteinExistence type="predicted"/>
<dbReference type="PROSITE" id="PS50011">
    <property type="entry name" value="PROTEIN_KINASE_DOM"/>
    <property type="match status" value="1"/>
</dbReference>
<protein>
    <recommendedName>
        <fullName evidence="1">Protein kinase domain-containing protein</fullName>
    </recommendedName>
</protein>
<dbReference type="InterPro" id="IPR011009">
    <property type="entry name" value="Kinase-like_dom_sf"/>
</dbReference>
<dbReference type="Proteomes" id="UP000054166">
    <property type="component" value="Unassembled WGS sequence"/>
</dbReference>
<dbReference type="PANTHER" id="PTHR24416">
    <property type="entry name" value="TYROSINE-PROTEIN KINASE RECEPTOR"/>
    <property type="match status" value="1"/>
</dbReference>
<dbReference type="InterPro" id="IPR000719">
    <property type="entry name" value="Prot_kinase_dom"/>
</dbReference>
<dbReference type="GO" id="GO:0043235">
    <property type="term" value="C:receptor complex"/>
    <property type="evidence" value="ECO:0007669"/>
    <property type="project" value="TreeGrafter"/>
</dbReference>
<dbReference type="GO" id="GO:0005524">
    <property type="term" value="F:ATP binding"/>
    <property type="evidence" value="ECO:0007669"/>
    <property type="project" value="InterPro"/>
</dbReference>
<evidence type="ECO:0000313" key="2">
    <source>
        <dbReference type="EMBL" id="KIM85771.1"/>
    </source>
</evidence>
<dbReference type="EMBL" id="KN832984">
    <property type="protein sequence ID" value="KIM85771.1"/>
    <property type="molecule type" value="Genomic_DNA"/>
</dbReference>
<reference evidence="3" key="2">
    <citation type="submission" date="2015-01" db="EMBL/GenBank/DDBJ databases">
        <title>Evolutionary Origins and Diversification of the Mycorrhizal Mutualists.</title>
        <authorList>
            <consortium name="DOE Joint Genome Institute"/>
            <consortium name="Mycorrhizal Genomics Consortium"/>
            <person name="Kohler A."/>
            <person name="Kuo A."/>
            <person name="Nagy L.G."/>
            <person name="Floudas D."/>
            <person name="Copeland A."/>
            <person name="Barry K.W."/>
            <person name="Cichocki N."/>
            <person name="Veneault-Fourrey C."/>
            <person name="LaButti K."/>
            <person name="Lindquist E.A."/>
            <person name="Lipzen A."/>
            <person name="Lundell T."/>
            <person name="Morin E."/>
            <person name="Murat C."/>
            <person name="Riley R."/>
            <person name="Ohm R."/>
            <person name="Sun H."/>
            <person name="Tunlid A."/>
            <person name="Henrissat B."/>
            <person name="Grigoriev I.V."/>
            <person name="Hibbett D.S."/>
            <person name="Martin F."/>
        </authorList>
    </citation>
    <scope>NUCLEOTIDE SEQUENCE [LARGE SCALE GENOMIC DNA]</scope>
    <source>
        <strain evidence="3">F 1598</strain>
    </source>
</reference>
<feature type="domain" description="Protein kinase" evidence="1">
    <location>
        <begin position="51"/>
        <end position="323"/>
    </location>
</feature>
<dbReference type="InterPro" id="IPR050122">
    <property type="entry name" value="RTK"/>
</dbReference>
<dbReference type="OrthoDB" id="4062651at2759"/>
<dbReference type="PANTHER" id="PTHR24416:SF611">
    <property type="entry name" value="TYROSINE-PROTEIN KINASE TRANSMEMBRANE RECEPTOR ROR"/>
    <property type="match status" value="1"/>
</dbReference>
<name>A0A0C3G558_PILCF</name>
<dbReference type="Pfam" id="PF07714">
    <property type="entry name" value="PK_Tyr_Ser-Thr"/>
    <property type="match status" value="1"/>
</dbReference>
<dbReference type="Gene3D" id="1.10.510.10">
    <property type="entry name" value="Transferase(Phosphotransferase) domain 1"/>
    <property type="match status" value="1"/>
</dbReference>
<gene>
    <name evidence="2" type="ORF">PILCRDRAFT_816977</name>
</gene>